<evidence type="ECO:0000313" key="1">
    <source>
        <dbReference type="EMBL" id="TWX68054.1"/>
    </source>
</evidence>
<name>A0A5C6QGF4_9GAMM</name>
<evidence type="ECO:0000313" key="2">
    <source>
        <dbReference type="Proteomes" id="UP000321822"/>
    </source>
</evidence>
<proteinExistence type="predicted"/>
<comment type="caution">
    <text evidence="1">The sequence shown here is derived from an EMBL/GenBank/DDBJ whole genome shotgun (WGS) entry which is preliminary data.</text>
</comment>
<gene>
    <name evidence="1" type="ORF">ESZ36_12365</name>
</gene>
<protein>
    <submittedName>
        <fullName evidence="1">Uncharacterized protein</fullName>
    </submittedName>
</protein>
<reference evidence="1 2" key="1">
    <citation type="submission" date="2019-07" db="EMBL/GenBank/DDBJ databases">
        <title>Genomes of sea-ice associated Colwellia species.</title>
        <authorList>
            <person name="Bowman J.P."/>
        </authorList>
    </citation>
    <scope>NUCLEOTIDE SEQUENCE [LARGE SCALE GENOMIC DNA]</scope>
    <source>
        <strain evidence="1 2">ACAM 459</strain>
    </source>
</reference>
<dbReference type="EMBL" id="VOLT01000005">
    <property type="protein sequence ID" value="TWX68054.1"/>
    <property type="molecule type" value="Genomic_DNA"/>
</dbReference>
<keyword evidence="2" id="KW-1185">Reference proteome</keyword>
<dbReference type="OrthoDB" id="9791620at2"/>
<organism evidence="1 2">
    <name type="scientific">Colwellia demingiae</name>
    <dbReference type="NCBI Taxonomy" id="89401"/>
    <lineage>
        <taxon>Bacteria</taxon>
        <taxon>Pseudomonadati</taxon>
        <taxon>Pseudomonadota</taxon>
        <taxon>Gammaproteobacteria</taxon>
        <taxon>Alteromonadales</taxon>
        <taxon>Colwelliaceae</taxon>
        <taxon>Colwellia</taxon>
    </lineage>
</organism>
<accession>A0A5C6QGF4</accession>
<sequence length="81" mass="9521">MSSYKGSSWFKWDLHVHTPDSLVSEYGGDWDKFITNIESLPPEFKVIGINDYIFIDGYRRVLEEKAKGRFPNIEIFYLLLS</sequence>
<dbReference type="AlphaFoldDB" id="A0A5C6QGF4"/>
<dbReference type="RefSeq" id="WP_146788288.1">
    <property type="nucleotide sequence ID" value="NZ_VOLT01000005.1"/>
</dbReference>
<dbReference type="Proteomes" id="UP000321822">
    <property type="component" value="Unassembled WGS sequence"/>
</dbReference>